<dbReference type="Pfam" id="PF11958">
    <property type="entry name" value="DUF3472"/>
    <property type="match status" value="1"/>
</dbReference>
<dbReference type="InterPro" id="IPR021862">
    <property type="entry name" value="DUF3472"/>
</dbReference>
<dbReference type="PROSITE" id="PS51257">
    <property type="entry name" value="PROKAR_LIPOPROTEIN"/>
    <property type="match status" value="1"/>
</dbReference>
<feature type="domain" description="DUF5077" evidence="2">
    <location>
        <begin position="51"/>
        <end position="174"/>
    </location>
</feature>
<name>A0A5C4NPV5_9BURK</name>
<dbReference type="AlphaFoldDB" id="A0A5C4NPV5"/>
<dbReference type="InterPro" id="IPR031712">
    <property type="entry name" value="DUF5077"/>
</dbReference>
<evidence type="ECO:0000313" key="4">
    <source>
        <dbReference type="Proteomes" id="UP000305681"/>
    </source>
</evidence>
<evidence type="ECO:0000313" key="3">
    <source>
        <dbReference type="EMBL" id="TNC75116.1"/>
    </source>
</evidence>
<accession>A0A5C4NPV5</accession>
<dbReference type="Proteomes" id="UP000305681">
    <property type="component" value="Unassembled WGS sequence"/>
</dbReference>
<comment type="caution">
    <text evidence="3">The sequence shown here is derived from an EMBL/GenBank/DDBJ whole genome shotgun (WGS) entry which is preliminary data.</text>
</comment>
<gene>
    <name evidence="3" type="ORF">FHI69_20845</name>
</gene>
<feature type="signal peptide" evidence="1">
    <location>
        <begin position="1"/>
        <end position="20"/>
    </location>
</feature>
<keyword evidence="1" id="KW-0732">Signal</keyword>
<evidence type="ECO:0000259" key="2">
    <source>
        <dbReference type="Pfam" id="PF16871"/>
    </source>
</evidence>
<evidence type="ECO:0000256" key="1">
    <source>
        <dbReference type="SAM" id="SignalP"/>
    </source>
</evidence>
<sequence length="439" mass="46409">MKHRNAVLYAVLSTAPLLLAACGSGGGGSAGATAIHAASSLPSVTGTPATVALAGNAFITIADASAQEIINDNGLANWTSPNTVTSAYFRVGAAGPVTVALDARLAGSTSSVVRVTVNGQPFDVALAGTASKTYAVGTVNVAAPGYVKVDLRGVSKAGGYFGDVSALKVTSNATLNYANDPANYYWSRRGPSVHMGYTVPANTEYFYNEMTIPQGQDAIGSYFMANGFGQGYMGIQVKSPSERWILFSVWDADNGARTTLVSKGAGVVDNAFGGEGTGGQTYLSYNWAAGTTYRFITRARPDGNGGSDYSAWFFAPETGKWRYIATWKRPAISTYLTGVHSFLENFIDTKGYTERRVQFGNQWARNVSGTWTEVTAGRFTGDATATNAQRMDYAGGLENGKFYLHNGGFFANYVQTSQNFTRPPTGQAPAVDVSTLPMQ</sequence>
<feature type="chain" id="PRO_5022791512" evidence="1">
    <location>
        <begin position="21"/>
        <end position="439"/>
    </location>
</feature>
<dbReference type="Pfam" id="PF16871">
    <property type="entry name" value="DUF5077"/>
    <property type="match status" value="1"/>
</dbReference>
<protein>
    <submittedName>
        <fullName evidence="3">DUF5077 domain-containing protein</fullName>
    </submittedName>
</protein>
<organism evidence="3 4">
    <name type="scientific">Janthinobacterium lividum</name>
    <dbReference type="NCBI Taxonomy" id="29581"/>
    <lineage>
        <taxon>Bacteria</taxon>
        <taxon>Pseudomonadati</taxon>
        <taxon>Pseudomonadota</taxon>
        <taxon>Betaproteobacteria</taxon>
        <taxon>Burkholderiales</taxon>
        <taxon>Oxalobacteraceae</taxon>
        <taxon>Janthinobacterium</taxon>
    </lineage>
</organism>
<reference evidence="3 4" key="1">
    <citation type="submission" date="2019-06" db="EMBL/GenBank/DDBJ databases">
        <title>Genome sequence of Janthinobacterium lividum UCD_MED1.</title>
        <authorList>
            <person name="De Leon M.E."/>
            <person name="Jospin G."/>
        </authorList>
    </citation>
    <scope>NUCLEOTIDE SEQUENCE [LARGE SCALE GENOMIC DNA]</scope>
    <source>
        <strain evidence="3 4">UCD_MED1</strain>
    </source>
</reference>
<dbReference type="RefSeq" id="WP_139091865.1">
    <property type="nucleotide sequence ID" value="NZ_VDGE01000009.1"/>
</dbReference>
<dbReference type="EMBL" id="VDGE01000009">
    <property type="protein sequence ID" value="TNC75116.1"/>
    <property type="molecule type" value="Genomic_DNA"/>
</dbReference>
<proteinExistence type="predicted"/>